<evidence type="ECO:0000313" key="3">
    <source>
        <dbReference type="EMBL" id="GMI42343.1"/>
    </source>
</evidence>
<evidence type="ECO:0000313" key="4">
    <source>
        <dbReference type="Proteomes" id="UP001165060"/>
    </source>
</evidence>
<proteinExistence type="predicted"/>
<dbReference type="InterPro" id="IPR001810">
    <property type="entry name" value="F-box_dom"/>
</dbReference>
<feature type="region of interest" description="Disordered" evidence="1">
    <location>
        <begin position="667"/>
        <end position="689"/>
    </location>
</feature>
<reference evidence="3 4" key="1">
    <citation type="journal article" date="2023" name="Commun. Biol.">
        <title>Genome analysis of Parmales, the sister group of diatoms, reveals the evolutionary specialization of diatoms from phago-mixotrophs to photoautotrophs.</title>
        <authorList>
            <person name="Ban H."/>
            <person name="Sato S."/>
            <person name="Yoshikawa S."/>
            <person name="Yamada K."/>
            <person name="Nakamura Y."/>
            <person name="Ichinomiya M."/>
            <person name="Sato N."/>
            <person name="Blanc-Mathieu R."/>
            <person name="Endo H."/>
            <person name="Kuwata A."/>
            <person name="Ogata H."/>
        </authorList>
    </citation>
    <scope>NUCLEOTIDE SEQUENCE [LARGE SCALE GENOMIC DNA]</scope>
</reference>
<dbReference type="Proteomes" id="UP001165060">
    <property type="component" value="Unassembled WGS sequence"/>
</dbReference>
<feature type="region of interest" description="Disordered" evidence="1">
    <location>
        <begin position="622"/>
        <end position="655"/>
    </location>
</feature>
<feature type="region of interest" description="Disordered" evidence="1">
    <location>
        <begin position="587"/>
        <end position="608"/>
    </location>
</feature>
<evidence type="ECO:0000259" key="2">
    <source>
        <dbReference type="PROSITE" id="PS50181"/>
    </source>
</evidence>
<feature type="domain" description="F-box" evidence="2">
    <location>
        <begin position="30"/>
        <end position="77"/>
    </location>
</feature>
<feature type="compositionally biased region" description="Low complexity" evidence="1">
    <location>
        <begin position="668"/>
        <end position="680"/>
    </location>
</feature>
<name>A0ABQ6N6Z1_9STRA</name>
<dbReference type="InterPro" id="IPR036047">
    <property type="entry name" value="F-box-like_dom_sf"/>
</dbReference>
<sequence>MDQDPPSSWLSFLITTLSPKASSSSLSLAPCTLPSLPLTLLQHILTYCPPPATLSLASTCSQLTVSLLTSYPLFDQLHYQAFSTYLPPHLLPLATTGAAKSEFFSRLGRATNFRNSRVPRLRRTGKRTLATRAASAPGAGDKLPSIGNAPASGATSGNAFCTVLCPPPPFDKFGASPATGRKPEVDWTLFVGDGGGRVSAYTISLGDSGGIDGPLAVPPRQLSPPLPDNVLSLSLSPCGAFLFAGGDSPLIRCYSTRPSPDGSFAHFDEVSAGTTAAARQLQEGSLSAYSLLHRCTSPPSSSPSGNLLIGNFNSSVLVYDLHAAATSAILLPPDSDSYRGTCRGVALVEIGGREAVVALAHGGSSLCVYSAEGIFDAAPEVPDSVVVRRPVKEVSAELGSPAAFLEPLPPAGGGWAGVAVGSAAAPSCQVHSFFQDGDAPMERRAATLDWSDAGDSYLDLDGGEGGGGLLEGGSASGVSSIAVFGGCLVVGSVDGRIRVFRDLKSVMSDDGRDGPDTTAGAGEVGGICPVQGLHVVGGVGEDLALVSVGWDRTVGIWGGGNEEGGVEGGEGGTGDGVEDIIDMYASLDVGGGGEGEGDLDEDEVGGAGLSDSLLADYDAYDDDGEEEEEGGAEEEEEGGEAGWREAQLTDRSNFSVDEAKAEINKILEATGGEAEAGAEGSVPKENRDWRSAMRAMDDYLSHN</sequence>
<gene>
    <name evidence="3" type="ORF">TeGR_g11172</name>
</gene>
<accession>A0ABQ6N6Z1</accession>
<organism evidence="3 4">
    <name type="scientific">Tetraparma gracilis</name>
    <dbReference type="NCBI Taxonomy" id="2962635"/>
    <lineage>
        <taxon>Eukaryota</taxon>
        <taxon>Sar</taxon>
        <taxon>Stramenopiles</taxon>
        <taxon>Ochrophyta</taxon>
        <taxon>Bolidophyceae</taxon>
        <taxon>Parmales</taxon>
        <taxon>Triparmaceae</taxon>
        <taxon>Tetraparma</taxon>
    </lineage>
</organism>
<dbReference type="InterPro" id="IPR015943">
    <property type="entry name" value="WD40/YVTN_repeat-like_dom_sf"/>
</dbReference>
<feature type="compositionally biased region" description="Acidic residues" evidence="1">
    <location>
        <begin position="622"/>
        <end position="639"/>
    </location>
</feature>
<dbReference type="InterPro" id="IPR036322">
    <property type="entry name" value="WD40_repeat_dom_sf"/>
</dbReference>
<dbReference type="SUPFAM" id="SSF50978">
    <property type="entry name" value="WD40 repeat-like"/>
    <property type="match status" value="1"/>
</dbReference>
<dbReference type="EMBL" id="BRYB01001062">
    <property type="protein sequence ID" value="GMI42343.1"/>
    <property type="molecule type" value="Genomic_DNA"/>
</dbReference>
<dbReference type="SUPFAM" id="SSF81383">
    <property type="entry name" value="F-box domain"/>
    <property type="match status" value="1"/>
</dbReference>
<comment type="caution">
    <text evidence="3">The sequence shown here is derived from an EMBL/GenBank/DDBJ whole genome shotgun (WGS) entry which is preliminary data.</text>
</comment>
<feature type="compositionally biased region" description="Acidic residues" evidence="1">
    <location>
        <begin position="595"/>
        <end position="604"/>
    </location>
</feature>
<keyword evidence="4" id="KW-1185">Reference proteome</keyword>
<protein>
    <recommendedName>
        <fullName evidence="2">F-box domain-containing protein</fullName>
    </recommendedName>
</protein>
<dbReference type="PROSITE" id="PS50181">
    <property type="entry name" value="FBOX"/>
    <property type="match status" value="1"/>
</dbReference>
<evidence type="ECO:0000256" key="1">
    <source>
        <dbReference type="SAM" id="MobiDB-lite"/>
    </source>
</evidence>
<dbReference type="Gene3D" id="2.130.10.10">
    <property type="entry name" value="YVTN repeat-like/Quinoprotein amine dehydrogenase"/>
    <property type="match status" value="1"/>
</dbReference>